<evidence type="ECO:0000256" key="1">
    <source>
        <dbReference type="SAM" id="Phobius"/>
    </source>
</evidence>
<keyword evidence="1" id="KW-1133">Transmembrane helix</keyword>
<feature type="transmembrane region" description="Helical" evidence="1">
    <location>
        <begin position="45"/>
        <end position="66"/>
    </location>
</feature>
<keyword evidence="1" id="KW-0472">Membrane</keyword>
<keyword evidence="1" id="KW-0812">Transmembrane</keyword>
<reference evidence="3" key="1">
    <citation type="journal article" date="2019" name="Int. J. Syst. Evol. Microbiol.">
        <title>The Global Catalogue of Microorganisms (GCM) 10K type strain sequencing project: providing services to taxonomists for standard genome sequencing and annotation.</title>
        <authorList>
            <consortium name="The Broad Institute Genomics Platform"/>
            <consortium name="The Broad Institute Genome Sequencing Center for Infectious Disease"/>
            <person name="Wu L."/>
            <person name="Ma J."/>
        </authorList>
    </citation>
    <scope>NUCLEOTIDE SEQUENCE [LARGE SCALE GENOMIC DNA]</scope>
    <source>
        <strain evidence="3">JCM 3338</strain>
    </source>
</reference>
<gene>
    <name evidence="2" type="ORF">ACFSHS_12155</name>
</gene>
<sequence>MSGAPPVRPTPAPEVRRAQVTTWVALVVVAGGSAGAFLLDQDANPVAQGLLAVVAALEIMLAVVWWRSRRRRDRP</sequence>
<dbReference type="EMBL" id="JBHUHP010000010">
    <property type="protein sequence ID" value="MFD2092324.1"/>
    <property type="molecule type" value="Genomic_DNA"/>
</dbReference>
<evidence type="ECO:0000313" key="3">
    <source>
        <dbReference type="Proteomes" id="UP001597402"/>
    </source>
</evidence>
<comment type="caution">
    <text evidence="2">The sequence shown here is derived from an EMBL/GenBank/DDBJ whole genome shotgun (WGS) entry which is preliminary data.</text>
</comment>
<feature type="transmembrane region" description="Helical" evidence="1">
    <location>
        <begin position="20"/>
        <end position="39"/>
    </location>
</feature>
<accession>A0ABW4XC55</accession>
<proteinExistence type="predicted"/>
<name>A0ABW4XC55_9ACTN</name>
<dbReference type="Proteomes" id="UP001597402">
    <property type="component" value="Unassembled WGS sequence"/>
</dbReference>
<evidence type="ECO:0000313" key="2">
    <source>
        <dbReference type="EMBL" id="MFD2092324.1"/>
    </source>
</evidence>
<keyword evidence="3" id="KW-1185">Reference proteome</keyword>
<protein>
    <submittedName>
        <fullName evidence="2">Uncharacterized protein</fullName>
    </submittedName>
</protein>
<organism evidence="2 3">
    <name type="scientific">Blastococcus deserti</name>
    <dbReference type="NCBI Taxonomy" id="2259033"/>
    <lineage>
        <taxon>Bacteria</taxon>
        <taxon>Bacillati</taxon>
        <taxon>Actinomycetota</taxon>
        <taxon>Actinomycetes</taxon>
        <taxon>Geodermatophilales</taxon>
        <taxon>Geodermatophilaceae</taxon>
        <taxon>Blastococcus</taxon>
    </lineage>
</organism>
<dbReference type="RefSeq" id="WP_376875982.1">
    <property type="nucleotide sequence ID" value="NZ_JBHUHP010000010.1"/>
</dbReference>